<feature type="transmembrane region" description="Helical" evidence="1">
    <location>
        <begin position="79"/>
        <end position="102"/>
    </location>
</feature>
<dbReference type="AlphaFoldDB" id="A0A7C9TQS4"/>
<evidence type="ECO:0000313" key="3">
    <source>
        <dbReference type="Proteomes" id="UP000479756"/>
    </source>
</evidence>
<keyword evidence="1" id="KW-1133">Transmembrane helix</keyword>
<keyword evidence="1" id="KW-0812">Transmembrane</keyword>
<keyword evidence="1" id="KW-0472">Membrane</keyword>
<protein>
    <submittedName>
        <fullName evidence="2">Uncharacterized protein</fullName>
    </submittedName>
</protein>
<comment type="caution">
    <text evidence="2">The sequence shown here is derived from an EMBL/GenBank/DDBJ whole genome shotgun (WGS) entry which is preliminary data.</text>
</comment>
<gene>
    <name evidence="2" type="ORF">G3T37_09825</name>
</gene>
<evidence type="ECO:0000256" key="1">
    <source>
        <dbReference type="SAM" id="Phobius"/>
    </source>
</evidence>
<organism evidence="2 3">
    <name type="scientific">Galbitalea soli</name>
    <dbReference type="NCBI Taxonomy" id="1268042"/>
    <lineage>
        <taxon>Bacteria</taxon>
        <taxon>Bacillati</taxon>
        <taxon>Actinomycetota</taxon>
        <taxon>Actinomycetes</taxon>
        <taxon>Micrococcales</taxon>
        <taxon>Microbacteriaceae</taxon>
        <taxon>Galbitalea</taxon>
    </lineage>
</organism>
<keyword evidence="3" id="KW-1185">Reference proteome</keyword>
<accession>A0A7C9TQS4</accession>
<dbReference type="RefSeq" id="WP_163473495.1">
    <property type="nucleotide sequence ID" value="NZ_JAAGWZ010000002.1"/>
</dbReference>
<feature type="transmembrane region" description="Helical" evidence="1">
    <location>
        <begin position="108"/>
        <end position="131"/>
    </location>
</feature>
<feature type="transmembrane region" description="Helical" evidence="1">
    <location>
        <begin position="12"/>
        <end position="34"/>
    </location>
</feature>
<feature type="transmembrane region" description="Helical" evidence="1">
    <location>
        <begin position="173"/>
        <end position="192"/>
    </location>
</feature>
<evidence type="ECO:0000313" key="2">
    <source>
        <dbReference type="EMBL" id="NEM91656.1"/>
    </source>
</evidence>
<feature type="transmembrane region" description="Helical" evidence="1">
    <location>
        <begin position="143"/>
        <end position="161"/>
    </location>
</feature>
<dbReference type="EMBL" id="JAAGWZ010000002">
    <property type="protein sequence ID" value="NEM91656.1"/>
    <property type="molecule type" value="Genomic_DNA"/>
</dbReference>
<dbReference type="Proteomes" id="UP000479756">
    <property type="component" value="Unassembled WGS sequence"/>
</dbReference>
<reference evidence="2 3" key="1">
    <citation type="journal article" date="2014" name="Int. J. Syst. Evol. Microbiol.">
        <title>Description of Galbitalea soli gen. nov., sp. nov., and Frondihabitans sucicola sp. nov.</title>
        <authorList>
            <person name="Kim S.J."/>
            <person name="Lim J.M."/>
            <person name="Ahn J.H."/>
            <person name="Weon H.Y."/>
            <person name="Hamada M."/>
            <person name="Suzuki K."/>
            <person name="Ahn T.Y."/>
            <person name="Kwon S.W."/>
        </authorList>
    </citation>
    <scope>NUCLEOTIDE SEQUENCE [LARGE SCALE GENOMIC DNA]</scope>
    <source>
        <strain evidence="2 3">NBRC 108727</strain>
    </source>
</reference>
<name>A0A7C9TQS4_9MICO</name>
<sequence>MGTNTTSAIHRTTLLGGALLAVAGLIALLGSARVTLPDSAIPFGSIIPATIADIVLLAAFITLAVGVRGETGIVGTSTVGRVALILFGCGYLLFGLFSLLPLSPGSGAALAAGIVLQVLIVAAGLVAGVIALRAGVVNGAARWILLAVVVGNALWSIPAFIPDAALALSLAVWKAELVMPVGFVILGVSLAVHGRSAAIRHRLHAINENW</sequence>
<proteinExistence type="predicted"/>
<feature type="transmembrane region" description="Helical" evidence="1">
    <location>
        <begin position="46"/>
        <end position="67"/>
    </location>
</feature>